<feature type="compositionally biased region" description="Polar residues" evidence="7">
    <location>
        <begin position="151"/>
        <end position="184"/>
    </location>
</feature>
<feature type="region of interest" description="Disordered" evidence="7">
    <location>
        <begin position="770"/>
        <end position="809"/>
    </location>
</feature>
<evidence type="ECO:0000259" key="8">
    <source>
        <dbReference type="PROSITE" id="PS50171"/>
    </source>
</evidence>
<organism evidence="9">
    <name type="scientific">Pongo abelii</name>
    <name type="common">Sumatran orangutan</name>
    <name type="synonym">Pongo pygmaeus abelii</name>
    <dbReference type="NCBI Taxonomy" id="9601"/>
    <lineage>
        <taxon>Eukaryota</taxon>
        <taxon>Metazoa</taxon>
        <taxon>Chordata</taxon>
        <taxon>Craniata</taxon>
        <taxon>Vertebrata</taxon>
        <taxon>Euteleostomi</taxon>
        <taxon>Mammalia</taxon>
        <taxon>Eutheria</taxon>
        <taxon>Euarchontoglires</taxon>
        <taxon>Primates</taxon>
        <taxon>Haplorrhini</taxon>
        <taxon>Catarrhini</taxon>
        <taxon>Hominidae</taxon>
        <taxon>Pongo</taxon>
    </lineage>
</organism>
<dbReference type="InterPro" id="IPR003604">
    <property type="entry name" value="Matrin/U1-like-C_Znf_C2H2"/>
</dbReference>
<proteinExistence type="predicted"/>
<keyword evidence="3" id="KW-0863">Zinc-finger</keyword>
<feature type="domain" description="Matrin-type" evidence="8">
    <location>
        <begin position="710"/>
        <end position="741"/>
    </location>
</feature>
<dbReference type="Gene3D" id="3.30.160.60">
    <property type="entry name" value="Classic Zinc Finger"/>
    <property type="match status" value="2"/>
</dbReference>
<dbReference type="Pfam" id="PF23330">
    <property type="entry name" value="zf-C2H2_14"/>
    <property type="match status" value="1"/>
</dbReference>
<feature type="compositionally biased region" description="Low complexity" evidence="7">
    <location>
        <begin position="483"/>
        <end position="495"/>
    </location>
</feature>
<dbReference type="PANTHER" id="PTHR15491">
    <property type="match status" value="1"/>
</dbReference>
<evidence type="ECO:0000256" key="6">
    <source>
        <dbReference type="SAM" id="Coils"/>
    </source>
</evidence>
<feature type="coiled-coil region" evidence="6">
    <location>
        <begin position="3"/>
        <end position="33"/>
    </location>
</feature>
<feature type="region of interest" description="Disordered" evidence="7">
    <location>
        <begin position="48"/>
        <end position="69"/>
    </location>
</feature>
<dbReference type="PROSITE" id="PS00028">
    <property type="entry name" value="ZINC_FINGER_C2H2_1"/>
    <property type="match status" value="1"/>
</dbReference>
<evidence type="ECO:0000256" key="3">
    <source>
        <dbReference type="ARBA" id="ARBA00022771"/>
    </source>
</evidence>
<evidence type="ECO:0000256" key="4">
    <source>
        <dbReference type="ARBA" id="ARBA00022833"/>
    </source>
</evidence>
<feature type="compositionally biased region" description="Low complexity" evidence="7">
    <location>
        <begin position="336"/>
        <end position="351"/>
    </location>
</feature>
<evidence type="ECO:0000256" key="2">
    <source>
        <dbReference type="ARBA" id="ARBA00022723"/>
    </source>
</evidence>
<feature type="region of interest" description="Disordered" evidence="7">
    <location>
        <begin position="138"/>
        <end position="287"/>
    </location>
</feature>
<reference evidence="9" key="1">
    <citation type="submission" date="2017-12" db="EMBL/GenBank/DDBJ databases">
        <title>High-resolution comparative analysis of great ape genomes.</title>
        <authorList>
            <person name="Pollen A."/>
            <person name="Hastie A."/>
            <person name="Hormozdiari F."/>
            <person name="Dougherty M."/>
            <person name="Liu R."/>
            <person name="Chaisson M."/>
            <person name="Hoppe E."/>
            <person name="Hill C."/>
            <person name="Pang A."/>
            <person name="Hillier L."/>
            <person name="Baker C."/>
            <person name="Armstrong J."/>
            <person name="Shendure J."/>
            <person name="Paten B."/>
            <person name="Wilson R."/>
            <person name="Chao H."/>
            <person name="Schneider V."/>
            <person name="Ventura M."/>
            <person name="Kronenberg Z."/>
            <person name="Murali S."/>
            <person name="Gordon D."/>
            <person name="Cantsilieris S."/>
            <person name="Munson K."/>
            <person name="Nelson B."/>
            <person name="Raja A."/>
            <person name="Underwood J."/>
            <person name="Diekhans M."/>
            <person name="Fiddes I."/>
            <person name="Haussler D."/>
            <person name="Eichler E."/>
        </authorList>
    </citation>
    <scope>NUCLEOTIDE SEQUENCE [LARGE SCALE GENOMIC DNA]</scope>
    <source>
        <strain evidence="9">Susie</strain>
    </source>
</reference>
<dbReference type="GO" id="GO:0008270">
    <property type="term" value="F:zinc ion binding"/>
    <property type="evidence" value="ECO:0007669"/>
    <property type="project" value="UniProtKB-KW"/>
</dbReference>
<feature type="compositionally biased region" description="Polar residues" evidence="7">
    <location>
        <begin position="352"/>
        <end position="366"/>
    </location>
</feature>
<dbReference type="InterPro" id="IPR022755">
    <property type="entry name" value="Znf_C2H2_jaz"/>
</dbReference>
<sequence length="809" mass="90097">MFSQQQQQQLQQQQQQLQQLQQQQLQQQQLQQQQLLQLQQLLQQSPPQAPLPMAVSRGLPSQQPQQPLLNLQGTNSASLLNGSMLQRALLLQQLQGNLRGYSMASPGLTAPSLTAPSLTPPQLATPNLQQFFPQATRQSLLGPPPVGVPMNPSQFNLSGRNPQKQARTSSSTTPNRKDSSSQTMPVEDKSDPPEGSEEAAEPRMDTPEDQDLPPCPEDIAKEKRTPAPEPEPCEVSELPAKRLRSSEEPTEKEPPGQLQAKAQPQARMTVPKQTQTPDLVPEHLEAQVLPQFQPRVLQVQAQVQSQTQPRIPPTDTQVQPKLQKQAQTQTSPEHLVLQQKQVQPQVHTQAQPRVQPQEQPPAQVSVQPPEQTHEQPQTQPQVSLLAPEQTPGVVHVCGLEMPPDAVEAGGGMEKTLPEPVGTQVSMEEIQKESACGLDVGECENRAREMPGVWGAGGSLKVTILQSSDSRAFSTVPLTPVPRPSDSVSSTPAATSTPSKQALQFFCYICKASCSSQQEFQDHMSEPQHQQRLGEIQHMSQACLLSLLPVPRDVLETEDEEPPPRRWCNTCQLYYMGDLIQHRRTQDHKIAKQSLRPFCTVCNRYFKTPRKFVEHVKSQGHKDKAKELKSLEKEIAGQDEDHFITVDAVGCFEGDEEEEEDDEDEEEIEVEEELCKQVRSRDISREEWKGSETYSPNTAYGVDFLVPVMGYICRICHKFYHSNSGAQLSHCKSLGHFENLQKYKAAKNPSPTTRPVSRRCAINARNALTALFTSSGRPPSQPNTQDKTPSKVTARPSQPPLPRRSTRLKT</sequence>
<keyword evidence="4" id="KW-0862">Zinc</keyword>
<name>A0A2J8UK14_PONAB</name>
<evidence type="ECO:0000313" key="9">
    <source>
        <dbReference type="EMBL" id="PNJ45611.1"/>
    </source>
</evidence>
<feature type="compositionally biased region" description="Low complexity" evidence="7">
    <location>
        <begin position="59"/>
        <end position="69"/>
    </location>
</feature>
<feature type="region of interest" description="Disordered" evidence="7">
    <location>
        <begin position="299"/>
        <end position="381"/>
    </location>
</feature>
<keyword evidence="5" id="KW-0539">Nucleus</keyword>
<feature type="region of interest" description="Disordered" evidence="7">
    <location>
        <begin position="473"/>
        <end position="495"/>
    </location>
</feature>
<dbReference type="PANTHER" id="PTHR15491:SF9">
    <property type="entry name" value="CIP1-INTERACTING ZINC FINGER PROTEIN"/>
    <property type="match status" value="1"/>
</dbReference>
<dbReference type="InterPro" id="IPR013087">
    <property type="entry name" value="Znf_C2H2_type"/>
</dbReference>
<feature type="compositionally biased region" description="Low complexity" evidence="7">
    <location>
        <begin position="367"/>
        <end position="381"/>
    </location>
</feature>
<dbReference type="AlphaFoldDB" id="A0A2J8UK14"/>
<protein>
    <submittedName>
        <fullName evidence="9">CIZ1 isoform 9</fullName>
    </submittedName>
</protein>
<dbReference type="InterPro" id="IPR000690">
    <property type="entry name" value="Matrin/U1-C_Znf_C2H2"/>
</dbReference>
<feature type="compositionally biased region" description="Polar residues" evidence="7">
    <location>
        <begin position="314"/>
        <end position="332"/>
    </location>
</feature>
<dbReference type="SUPFAM" id="SSF57667">
    <property type="entry name" value="beta-beta-alpha zinc fingers"/>
    <property type="match status" value="2"/>
</dbReference>
<comment type="subcellular location">
    <subcellularLocation>
        <location evidence="1">Nucleus</location>
    </subcellularLocation>
</comment>
<dbReference type="GO" id="GO:0005634">
    <property type="term" value="C:nucleus"/>
    <property type="evidence" value="ECO:0007669"/>
    <property type="project" value="UniProtKB-SubCell"/>
</dbReference>
<dbReference type="InterPro" id="IPR036236">
    <property type="entry name" value="Znf_C2H2_sf"/>
</dbReference>
<evidence type="ECO:0000256" key="1">
    <source>
        <dbReference type="ARBA" id="ARBA00004123"/>
    </source>
</evidence>
<keyword evidence="2" id="KW-0479">Metal-binding</keyword>
<dbReference type="InterPro" id="IPR026811">
    <property type="entry name" value="CIZ1"/>
</dbReference>
<dbReference type="InterPro" id="IPR056345">
    <property type="entry name" value="Znf-C2H2_CIZ1"/>
</dbReference>
<comment type="caution">
    <text evidence="9">The sequence shown here is derived from an EMBL/GenBank/DDBJ whole genome shotgun (WGS) entry which is preliminary data.</text>
</comment>
<dbReference type="SMART" id="SM00451">
    <property type="entry name" value="ZnF_U1"/>
    <property type="match status" value="3"/>
</dbReference>
<evidence type="ECO:0000256" key="5">
    <source>
        <dbReference type="ARBA" id="ARBA00023242"/>
    </source>
</evidence>
<dbReference type="Pfam" id="PF12171">
    <property type="entry name" value="zf-C2H2_jaz"/>
    <property type="match status" value="1"/>
</dbReference>
<feature type="compositionally biased region" description="Polar residues" evidence="7">
    <location>
        <begin position="770"/>
        <end position="790"/>
    </location>
</feature>
<dbReference type="GO" id="GO:0003676">
    <property type="term" value="F:nucleic acid binding"/>
    <property type="evidence" value="ECO:0007669"/>
    <property type="project" value="InterPro"/>
</dbReference>
<dbReference type="PROSITE" id="PS50171">
    <property type="entry name" value="ZF_MATRIN"/>
    <property type="match status" value="1"/>
</dbReference>
<feature type="compositionally biased region" description="Low complexity" evidence="7">
    <location>
        <begin position="299"/>
        <end position="308"/>
    </location>
</feature>
<keyword evidence="6" id="KW-0175">Coiled coil</keyword>
<accession>A0A2J8UK14</accession>
<dbReference type="SMART" id="SM00355">
    <property type="entry name" value="ZnF_C2H2"/>
    <property type="match status" value="3"/>
</dbReference>
<dbReference type="EMBL" id="NDHI03003456">
    <property type="protein sequence ID" value="PNJ45611.1"/>
    <property type="molecule type" value="Genomic_DNA"/>
</dbReference>
<feature type="compositionally biased region" description="Basic and acidic residues" evidence="7">
    <location>
        <begin position="244"/>
        <end position="254"/>
    </location>
</feature>
<evidence type="ECO:0000256" key="7">
    <source>
        <dbReference type="SAM" id="MobiDB-lite"/>
    </source>
</evidence>
<dbReference type="FunFam" id="3.30.160.60:FF:000855">
    <property type="entry name" value="CDKN1A interacting zinc finger protein 1"/>
    <property type="match status" value="1"/>
</dbReference>
<gene>
    <name evidence="9" type="ORF">CR201_G0027601</name>
</gene>